<dbReference type="InterPro" id="IPR045870">
    <property type="entry name" value="TryX_NRX_thioredoxin_dom"/>
</dbReference>
<evidence type="ECO:0000256" key="3">
    <source>
        <dbReference type="ARBA" id="ARBA00023002"/>
    </source>
</evidence>
<dbReference type="PANTHER" id="PTHR13871:SF96">
    <property type="entry name" value="THIOREDOXIN DOMAIN-CONTAINING PROTEIN"/>
    <property type="match status" value="1"/>
</dbReference>
<dbReference type="InterPro" id="IPR012336">
    <property type="entry name" value="Thioredoxin-like_fold"/>
</dbReference>
<dbReference type="InterPro" id="IPR052259">
    <property type="entry name" value="Nucleoredoxin-like"/>
</dbReference>
<dbReference type="SUPFAM" id="SSF52833">
    <property type="entry name" value="Thioredoxin-like"/>
    <property type="match status" value="3"/>
</dbReference>
<comment type="caution">
    <text evidence="10">The sequence shown here is derived from an EMBL/GenBank/DDBJ whole genome shotgun (WGS) entry which is preliminary data.</text>
</comment>
<comment type="similarity">
    <text evidence="5">Belongs to the nucleoredoxin family.</text>
</comment>
<dbReference type="PROSITE" id="PS51352">
    <property type="entry name" value="THIOREDOXIN_2"/>
    <property type="match status" value="2"/>
</dbReference>
<feature type="domain" description="Thioredoxin" evidence="9">
    <location>
        <begin position="120"/>
        <end position="303"/>
    </location>
</feature>
<keyword evidence="4" id="KW-0520">NAD</keyword>
<feature type="compositionally biased region" description="Basic and acidic residues" evidence="8">
    <location>
        <begin position="126"/>
        <end position="142"/>
    </location>
</feature>
<proteinExistence type="inferred from homology"/>
<keyword evidence="2" id="KW-0677">Repeat</keyword>
<reference evidence="10 11" key="1">
    <citation type="journal article" date="2023" name="bioRxiv">
        <title>Genome report: Whole genome sequence and annotation of Penstemon davidsonii.</title>
        <authorList>
            <person name="Ostevik K.L."/>
            <person name="Alabady M."/>
            <person name="Zhang M."/>
            <person name="Rausher M.D."/>
        </authorList>
    </citation>
    <scope>NUCLEOTIDE SEQUENCE [LARGE SCALE GENOMIC DNA]</scope>
    <source>
        <strain evidence="10">DNT005</strain>
        <tissue evidence="10">Whole leaf</tissue>
    </source>
</reference>
<dbReference type="Pfam" id="PF13905">
    <property type="entry name" value="Thioredoxin_8"/>
    <property type="match status" value="3"/>
</dbReference>
<dbReference type="SUPFAM" id="SSF57889">
    <property type="entry name" value="Cysteine-rich domain"/>
    <property type="match status" value="1"/>
</dbReference>
<evidence type="ECO:0000256" key="1">
    <source>
        <dbReference type="ARBA" id="ARBA00012612"/>
    </source>
</evidence>
<evidence type="ECO:0000256" key="2">
    <source>
        <dbReference type="ARBA" id="ARBA00022737"/>
    </source>
</evidence>
<dbReference type="Proteomes" id="UP001291926">
    <property type="component" value="Unassembled WGS sequence"/>
</dbReference>
<dbReference type="CDD" id="cd03009">
    <property type="entry name" value="TryX_like_TryX_NRX"/>
    <property type="match status" value="2"/>
</dbReference>
<dbReference type="Pfam" id="PF14009">
    <property type="entry name" value="PADRE"/>
    <property type="match status" value="1"/>
</dbReference>
<comment type="catalytic activity">
    <reaction evidence="6">
        <text>[protein]-dithiol + NAD(+) = [protein]-disulfide + NADH + H(+)</text>
        <dbReference type="Rhea" id="RHEA:18749"/>
        <dbReference type="Rhea" id="RHEA-COMP:10593"/>
        <dbReference type="Rhea" id="RHEA-COMP:10594"/>
        <dbReference type="ChEBI" id="CHEBI:15378"/>
        <dbReference type="ChEBI" id="CHEBI:29950"/>
        <dbReference type="ChEBI" id="CHEBI:50058"/>
        <dbReference type="ChEBI" id="CHEBI:57540"/>
        <dbReference type="ChEBI" id="CHEBI:57945"/>
        <dbReference type="EC" id="1.8.1.8"/>
    </reaction>
</comment>
<evidence type="ECO:0000256" key="8">
    <source>
        <dbReference type="SAM" id="MobiDB-lite"/>
    </source>
</evidence>
<comment type="catalytic activity">
    <reaction evidence="7">
        <text>[protein]-dithiol + NADP(+) = [protein]-disulfide + NADPH + H(+)</text>
        <dbReference type="Rhea" id="RHEA:18753"/>
        <dbReference type="Rhea" id="RHEA-COMP:10593"/>
        <dbReference type="Rhea" id="RHEA-COMP:10594"/>
        <dbReference type="ChEBI" id="CHEBI:15378"/>
        <dbReference type="ChEBI" id="CHEBI:29950"/>
        <dbReference type="ChEBI" id="CHEBI:50058"/>
        <dbReference type="ChEBI" id="CHEBI:57783"/>
        <dbReference type="ChEBI" id="CHEBI:58349"/>
        <dbReference type="EC" id="1.8.1.8"/>
    </reaction>
</comment>
<protein>
    <recommendedName>
        <fullName evidence="1">protein-disulfide reductase</fullName>
        <ecNumber evidence="1">1.8.1.8</ecNumber>
    </recommendedName>
</protein>
<dbReference type="Pfam" id="PF03107">
    <property type="entry name" value="C1_2"/>
    <property type="match status" value="1"/>
</dbReference>
<evidence type="ECO:0000256" key="7">
    <source>
        <dbReference type="ARBA" id="ARBA00047804"/>
    </source>
</evidence>
<evidence type="ECO:0000313" key="10">
    <source>
        <dbReference type="EMBL" id="KAK4485784.1"/>
    </source>
</evidence>
<name>A0ABR0D935_9LAMI</name>
<dbReference type="InterPro" id="IPR004146">
    <property type="entry name" value="DC1"/>
</dbReference>
<gene>
    <name evidence="10" type="ORF">RD792_008431</name>
</gene>
<dbReference type="PANTHER" id="PTHR13871">
    <property type="entry name" value="THIOREDOXIN"/>
    <property type="match status" value="1"/>
</dbReference>
<dbReference type="InterPro" id="IPR046349">
    <property type="entry name" value="C1-like_sf"/>
</dbReference>
<evidence type="ECO:0000259" key="9">
    <source>
        <dbReference type="PROSITE" id="PS51352"/>
    </source>
</evidence>
<evidence type="ECO:0000256" key="6">
    <source>
        <dbReference type="ARBA" id="ARBA00047388"/>
    </source>
</evidence>
<feature type="domain" description="Thioredoxin" evidence="9">
    <location>
        <begin position="464"/>
        <end position="611"/>
    </location>
</feature>
<keyword evidence="11" id="KW-1185">Reference proteome</keyword>
<evidence type="ECO:0000256" key="5">
    <source>
        <dbReference type="ARBA" id="ARBA00025782"/>
    </source>
</evidence>
<evidence type="ECO:0000313" key="11">
    <source>
        <dbReference type="Proteomes" id="UP001291926"/>
    </source>
</evidence>
<sequence>MGNCQAIDAAALVIQHPDGKLERMYWPVTASEVMKTNPGHYVSLIIPLPNSDSDHDDKTVVRFTRVKLLRPTDTLVLGRAYRLVTTQEVMKVIRAKKHAKLKKLSQSGLSEDLCMNMEKQSTNSEIESRKFVDEKNDKDVRRDRHGQKSIGGRSKSWRPSLQSISESVKVDSLIGKKNIVGLYFSASWCGPCQMFTPNLMEIYDELKELGKFEIVLITHDEDENSFNEYFSKMPWLAIPFSDSDTHKKLNKLFNVNGIPQLTILDQNGNVLTNEGVEIIIEHGADGYPFTREHIEKLIEQKGRNQSLQSLLVSTSIDYVIKKEFVAELEGGTVGLYFMDVTNEKCIAFNSKLVEVYMELKEEGEIFEIVMIPVVHDDDETLFWNALKDHPWFSLAPNDSRSYKLVDYFKIYDYPTIVVIGPDGKTLHSNIVDAIQEHGSRAYPFTPEKFEELEELKKAKQELETLLVSKDSDFVIQNDGVKIPILNLAGKTILLYFSANSCPPCRAFLPILIKAYEEINIVDGPLEVIFISSDKDKESFNEYFAKMPWLAVPFGDERKKSLSRLFKVWGIPMVVAIGPNGKVVTTEVGQLITRHGAEAYPFTAERLKEIEEETKSKIEEGWPMEVKYESHEHALVLTKRQIFECDGCDEEGHEWSYYCEECDFDLHVKCALGHEDNDDDDKGEEGKNDLAEFEDGEIIVKTVTVISTRRGI</sequence>
<dbReference type="InterPro" id="IPR025322">
    <property type="entry name" value="PADRE_dom"/>
</dbReference>
<dbReference type="EC" id="1.8.1.8" evidence="1"/>
<dbReference type="EMBL" id="JAYDYQ010002533">
    <property type="protein sequence ID" value="KAK4485784.1"/>
    <property type="molecule type" value="Genomic_DNA"/>
</dbReference>
<organism evidence="10 11">
    <name type="scientific">Penstemon davidsonii</name>
    <dbReference type="NCBI Taxonomy" id="160366"/>
    <lineage>
        <taxon>Eukaryota</taxon>
        <taxon>Viridiplantae</taxon>
        <taxon>Streptophyta</taxon>
        <taxon>Embryophyta</taxon>
        <taxon>Tracheophyta</taxon>
        <taxon>Spermatophyta</taxon>
        <taxon>Magnoliopsida</taxon>
        <taxon>eudicotyledons</taxon>
        <taxon>Gunneridae</taxon>
        <taxon>Pentapetalae</taxon>
        <taxon>asterids</taxon>
        <taxon>lamiids</taxon>
        <taxon>Lamiales</taxon>
        <taxon>Plantaginaceae</taxon>
        <taxon>Cheloneae</taxon>
        <taxon>Penstemon</taxon>
    </lineage>
</organism>
<keyword evidence="3" id="KW-0560">Oxidoreductase</keyword>
<dbReference type="Gene3D" id="3.40.30.10">
    <property type="entry name" value="Glutaredoxin"/>
    <property type="match status" value="3"/>
</dbReference>
<dbReference type="InterPro" id="IPR013766">
    <property type="entry name" value="Thioredoxin_domain"/>
</dbReference>
<accession>A0ABR0D935</accession>
<dbReference type="InterPro" id="IPR036249">
    <property type="entry name" value="Thioredoxin-like_sf"/>
</dbReference>
<evidence type="ECO:0000256" key="4">
    <source>
        <dbReference type="ARBA" id="ARBA00023027"/>
    </source>
</evidence>
<feature type="region of interest" description="Disordered" evidence="8">
    <location>
        <begin position="120"/>
        <end position="158"/>
    </location>
</feature>